<dbReference type="PANTHER" id="PTHR43236">
    <property type="entry name" value="ANTITOXIN HIGA1"/>
    <property type="match status" value="1"/>
</dbReference>
<evidence type="ECO:0000313" key="4">
    <source>
        <dbReference type="Proteomes" id="UP000264062"/>
    </source>
</evidence>
<comment type="caution">
    <text evidence="3">The sequence shown here is derived from an EMBL/GenBank/DDBJ whole genome shotgun (WGS) entry which is preliminary data.</text>
</comment>
<gene>
    <name evidence="3" type="ORF">DCW38_05345</name>
</gene>
<dbReference type="PANTHER" id="PTHR43236:SF1">
    <property type="entry name" value="BLL7220 PROTEIN"/>
    <property type="match status" value="1"/>
</dbReference>
<evidence type="ECO:0000259" key="2">
    <source>
        <dbReference type="PROSITE" id="PS50943"/>
    </source>
</evidence>
<protein>
    <recommendedName>
        <fullName evidence="2">HTH cro/C1-type domain-containing protein</fullName>
    </recommendedName>
</protein>
<proteinExistence type="inferred from homology"/>
<reference evidence="3 4" key="1">
    <citation type="journal article" date="2018" name="Nat. Biotechnol.">
        <title>A standardized bacterial taxonomy based on genome phylogeny substantially revises the tree of life.</title>
        <authorList>
            <person name="Parks D.H."/>
            <person name="Chuvochina M."/>
            <person name="Waite D.W."/>
            <person name="Rinke C."/>
            <person name="Skarshewski A."/>
            <person name="Chaumeil P.A."/>
            <person name="Hugenholtz P."/>
        </authorList>
    </citation>
    <scope>NUCLEOTIDE SEQUENCE [LARGE SCALE GENOMIC DNA]</scope>
    <source>
        <strain evidence="3">UBA9956</strain>
    </source>
</reference>
<dbReference type="Gene3D" id="1.10.10.2910">
    <property type="match status" value="1"/>
</dbReference>
<dbReference type="Pfam" id="PF01381">
    <property type="entry name" value="HTH_3"/>
    <property type="match status" value="1"/>
</dbReference>
<evidence type="ECO:0000313" key="3">
    <source>
        <dbReference type="EMBL" id="HAV92589.1"/>
    </source>
</evidence>
<organism evidence="3 4">
    <name type="scientific">candidate division WOR-3 bacterium</name>
    <dbReference type="NCBI Taxonomy" id="2052148"/>
    <lineage>
        <taxon>Bacteria</taxon>
        <taxon>Bacteria division WOR-3</taxon>
    </lineage>
</organism>
<dbReference type="Pfam" id="PF06114">
    <property type="entry name" value="Peptidase_M78"/>
    <property type="match status" value="1"/>
</dbReference>
<dbReference type="InterPro" id="IPR010982">
    <property type="entry name" value="Lambda_DNA-bd_dom_sf"/>
</dbReference>
<dbReference type="CDD" id="cd00093">
    <property type="entry name" value="HTH_XRE"/>
    <property type="match status" value="1"/>
</dbReference>
<dbReference type="Gene3D" id="1.10.260.40">
    <property type="entry name" value="lambda repressor-like DNA-binding domains"/>
    <property type="match status" value="1"/>
</dbReference>
<dbReference type="Proteomes" id="UP000264062">
    <property type="component" value="Unassembled WGS sequence"/>
</dbReference>
<dbReference type="AlphaFoldDB" id="A0A350HAM3"/>
<dbReference type="GO" id="GO:0003677">
    <property type="term" value="F:DNA binding"/>
    <property type="evidence" value="ECO:0007669"/>
    <property type="project" value="InterPro"/>
</dbReference>
<name>A0A350HAM3_UNCW3</name>
<dbReference type="PROSITE" id="PS50943">
    <property type="entry name" value="HTH_CROC1"/>
    <property type="match status" value="1"/>
</dbReference>
<sequence length="378" mass="44640">MYNKIGDKIKKERESAGLSQKELAEKAGYNNYQTLLKIEKGDRNITIGDLGRISEALNLNMNYFLFEEEQKEYHVLWRECKDIKACKIYENRLKTYTDNYFHLRKLLDLHIDNFIPENVNDFIERYSDFLTDRYKLASELAVDFRRSFNLGDYPADTLMNAIADKGILVFSFSMEDAGSAASYVTPNGASILLNSKESPWRRFFDIGHELYHILTWNLLDYTMHDYKLRDSDAEEHFANAFSANLLMPKSSIRKEIDSLSSIDQINESFIWRMAVKFKVSVDALMNRLEFLQIIDEKKKEAIKATCVKKDFWREYNKKNSKECCQKSKDEYDESYFTLVYSAWMSERITKMKMAEYLNKNIGEIDYYLKQRGLAYEYK</sequence>
<dbReference type="InterPro" id="IPR052345">
    <property type="entry name" value="Rad_response_metalloprotease"/>
</dbReference>
<evidence type="ECO:0000256" key="1">
    <source>
        <dbReference type="ARBA" id="ARBA00007227"/>
    </source>
</evidence>
<comment type="similarity">
    <text evidence="1">Belongs to the short-chain fatty acyl-CoA assimilation regulator (ScfR) family.</text>
</comment>
<dbReference type="InterPro" id="IPR010359">
    <property type="entry name" value="IrrE_HExxH"/>
</dbReference>
<dbReference type="SUPFAM" id="SSF47413">
    <property type="entry name" value="lambda repressor-like DNA-binding domains"/>
    <property type="match status" value="1"/>
</dbReference>
<dbReference type="InterPro" id="IPR001387">
    <property type="entry name" value="Cro/C1-type_HTH"/>
</dbReference>
<feature type="domain" description="HTH cro/C1-type" evidence="2">
    <location>
        <begin position="9"/>
        <end position="64"/>
    </location>
</feature>
<accession>A0A350HAM3</accession>
<dbReference type="SMART" id="SM00530">
    <property type="entry name" value="HTH_XRE"/>
    <property type="match status" value="1"/>
</dbReference>
<dbReference type="EMBL" id="DMZY01000157">
    <property type="protein sequence ID" value="HAV92589.1"/>
    <property type="molecule type" value="Genomic_DNA"/>
</dbReference>